<gene>
    <name evidence="2" type="ORF">GMARGA_LOCUS45431</name>
</gene>
<keyword evidence="3" id="KW-1185">Reference proteome</keyword>
<dbReference type="Proteomes" id="UP000789901">
    <property type="component" value="Unassembled WGS sequence"/>
</dbReference>
<feature type="non-terminal residue" evidence="2">
    <location>
        <position position="106"/>
    </location>
</feature>
<feature type="region of interest" description="Disordered" evidence="1">
    <location>
        <begin position="73"/>
        <end position="106"/>
    </location>
</feature>
<evidence type="ECO:0000256" key="1">
    <source>
        <dbReference type="SAM" id="MobiDB-lite"/>
    </source>
</evidence>
<evidence type="ECO:0000313" key="3">
    <source>
        <dbReference type="Proteomes" id="UP000789901"/>
    </source>
</evidence>
<name>A0ABN7XNJ5_GIGMA</name>
<proteinExistence type="predicted"/>
<evidence type="ECO:0000313" key="2">
    <source>
        <dbReference type="EMBL" id="CAG8856610.1"/>
    </source>
</evidence>
<organism evidence="2 3">
    <name type="scientific">Gigaspora margarita</name>
    <dbReference type="NCBI Taxonomy" id="4874"/>
    <lineage>
        <taxon>Eukaryota</taxon>
        <taxon>Fungi</taxon>
        <taxon>Fungi incertae sedis</taxon>
        <taxon>Mucoromycota</taxon>
        <taxon>Glomeromycotina</taxon>
        <taxon>Glomeromycetes</taxon>
        <taxon>Diversisporales</taxon>
        <taxon>Gigasporaceae</taxon>
        <taxon>Gigaspora</taxon>
    </lineage>
</organism>
<protein>
    <submittedName>
        <fullName evidence="2">1571_t:CDS:1</fullName>
    </submittedName>
</protein>
<accession>A0ABN7XNJ5</accession>
<feature type="non-terminal residue" evidence="2">
    <location>
        <position position="1"/>
    </location>
</feature>
<dbReference type="EMBL" id="CAJVQB010161818">
    <property type="protein sequence ID" value="CAG8856610.1"/>
    <property type="molecule type" value="Genomic_DNA"/>
</dbReference>
<feature type="compositionally biased region" description="Acidic residues" evidence="1">
    <location>
        <begin position="76"/>
        <end position="106"/>
    </location>
</feature>
<comment type="caution">
    <text evidence="2">The sequence shown here is derived from an EMBL/GenBank/DDBJ whole genome shotgun (WGS) entry which is preliminary data.</text>
</comment>
<reference evidence="2 3" key="1">
    <citation type="submission" date="2021-06" db="EMBL/GenBank/DDBJ databases">
        <authorList>
            <person name="Kallberg Y."/>
            <person name="Tangrot J."/>
            <person name="Rosling A."/>
        </authorList>
    </citation>
    <scope>NUCLEOTIDE SEQUENCE [LARGE SCALE GENOMIC DNA]</scope>
    <source>
        <strain evidence="2 3">120-4 pot B 10/14</strain>
    </source>
</reference>
<sequence length="106" mass="12324">NKLFSVTPHAAGCERIWSTLGWYYGKCHTRLFLGKIKNMQKLLAFYLANSKKELPYFFANNGAEELYKVLSNMNSSDDDDYNEEQPTSEEEQDVEFPEEEALNIEE</sequence>